<comment type="similarity">
    <text evidence="11">Belongs to the chemokine-like receptor (CMKLR) family.</text>
</comment>
<keyword evidence="9" id="KW-0325">Glycoprotein</keyword>
<evidence type="ECO:0000256" key="1">
    <source>
        <dbReference type="ARBA" id="ARBA00004651"/>
    </source>
</evidence>
<comment type="similarity">
    <text evidence="12">Belongs to the G-protein coupled receptor 1 family.</text>
</comment>
<sequence length="868" mass="97070">MLIQKLLPGVVLDQTVCSDRGVWARAVPLLEGTELPVEELRKKEREGNKHCFHFFCFNHWKYQKIAKMALNHNEVLSSSPLLHVALSSNPKVLSSPSLNMSAQHTTNISSGTETILSNSSGAVAGAAILGLVFLLGVPGNMFIVWSILARARRRSITTLLILNLAFADGFLMLLTPFFMVYLAKRSWIFGMTLCKVLFYLCCANMYASIFLIMLMSLHRLVAIVWPKRVGALTERKMLTRVLAVLWVLALGLSAPVLVFRATKEVNKESQSLVCDCLHPQPQYEVMQYGMETLLGFLLPYGVIIGSYMCILRRIRKTRFRRRIRSEKLILVIIVTFGLFWLPYHIINMVQVAAALHPDSQVKERLKHIRTKLRALTSTVAFVSSCINPILYTFAGKSYIRREGLAFMARLFEGTALETTRRIRRSNQNSRDREKETDEGDSLKDSDSTTNANLSSVIKAMPQINGSQLNEQIVRKATPLNHMATLAPPKTSVLSGLVQSSIAPAPPSAPSMPLSHQIGIAILVIAFVIGFPGNLFVVWSVLCRVRRRSVTCLLILNLAMADALVLLSAPLFIRYLAGGRGWEFGSALCKTVHYLCCVNMYASIYLICLMSVDRWLAVTKPFLSQRLRTKKRLLSVMLGIWVVAFLIALPMPFYRSVWPIRPGLPIYLCKAYHWDSDAHVTFQYLSETILGFLLPYILILFCYISVICRLRSAMFQRKGRGNFLILLIIAAFTVFWLPYHLINILQVIGVMQGSSSSVLQSANVARPNVTAFAFLSSSVNPVLYVFAGSSHIRQAGLGFMAKLFEGTNSESASTRSSRGSNTESSVFTKLSVKLNRKGDERRAETPGGEDETTADIYNKDEIKTLTTLH</sequence>
<feature type="transmembrane region" description="Helical" evidence="14">
    <location>
        <begin position="553"/>
        <end position="576"/>
    </location>
</feature>
<evidence type="ECO:0000256" key="4">
    <source>
        <dbReference type="ARBA" id="ARBA00022692"/>
    </source>
</evidence>
<evidence type="ECO:0000256" key="7">
    <source>
        <dbReference type="ARBA" id="ARBA00023136"/>
    </source>
</evidence>
<dbReference type="InterPro" id="IPR003981">
    <property type="entry name" value="Leukotriene_B4_rcpt"/>
</dbReference>
<keyword evidence="5 14" id="KW-1133">Transmembrane helix</keyword>
<evidence type="ECO:0000256" key="10">
    <source>
        <dbReference type="ARBA" id="ARBA00023224"/>
    </source>
</evidence>
<evidence type="ECO:0000256" key="14">
    <source>
        <dbReference type="SAM" id="Phobius"/>
    </source>
</evidence>
<protein>
    <recommendedName>
        <fullName evidence="15">G-protein coupled receptors family 1 profile domain-containing protein</fullName>
    </recommendedName>
</protein>
<dbReference type="PROSITE" id="PS50262">
    <property type="entry name" value="G_PROTEIN_RECEP_F1_2"/>
    <property type="match status" value="2"/>
</dbReference>
<evidence type="ECO:0000256" key="3">
    <source>
        <dbReference type="ARBA" id="ARBA00022553"/>
    </source>
</evidence>
<keyword evidence="4 12" id="KW-0812">Transmembrane</keyword>
<dbReference type="GO" id="GO:0006954">
    <property type="term" value="P:inflammatory response"/>
    <property type="evidence" value="ECO:0007669"/>
    <property type="project" value="TreeGrafter"/>
</dbReference>
<evidence type="ECO:0000256" key="9">
    <source>
        <dbReference type="ARBA" id="ARBA00023180"/>
    </source>
</evidence>
<feature type="transmembrane region" description="Helical" evidence="14">
    <location>
        <begin position="591"/>
        <end position="611"/>
    </location>
</feature>
<dbReference type="FunFam" id="1.20.1070.10:FF:000109">
    <property type="entry name" value="Leukotriene B4 receptor"/>
    <property type="match status" value="2"/>
</dbReference>
<feature type="transmembrane region" description="Helical" evidence="14">
    <location>
        <begin position="122"/>
        <end position="148"/>
    </location>
</feature>
<feature type="transmembrane region" description="Helical" evidence="14">
    <location>
        <begin position="328"/>
        <end position="346"/>
    </location>
</feature>
<feature type="transmembrane region" description="Helical" evidence="14">
    <location>
        <begin position="632"/>
        <end position="653"/>
    </location>
</feature>
<dbReference type="InterPro" id="IPR000276">
    <property type="entry name" value="GPCR_Rhodpsn"/>
</dbReference>
<feature type="region of interest" description="Disordered" evidence="13">
    <location>
        <begin position="421"/>
        <end position="449"/>
    </location>
</feature>
<feature type="transmembrane region" description="Helical" evidence="14">
    <location>
        <begin position="517"/>
        <end position="541"/>
    </location>
</feature>
<dbReference type="GO" id="GO:0005886">
    <property type="term" value="C:plasma membrane"/>
    <property type="evidence" value="ECO:0007669"/>
    <property type="project" value="UniProtKB-SubCell"/>
</dbReference>
<evidence type="ECO:0000313" key="16">
    <source>
        <dbReference type="EMBL" id="KAK2913282.1"/>
    </source>
</evidence>
<comment type="caution">
    <text evidence="16">The sequence shown here is derived from an EMBL/GenBank/DDBJ whole genome shotgun (WGS) entry which is preliminary data.</text>
</comment>
<dbReference type="PRINTS" id="PR01476">
    <property type="entry name" value="LTBRECEPTOR"/>
</dbReference>
<keyword evidence="7 14" id="KW-0472">Membrane</keyword>
<dbReference type="PANTHER" id="PTHR24225:SF72">
    <property type="entry name" value="G-PROTEIN COUPLED RECEPTORS FAMILY 1 PROFILE DOMAIN-CONTAINING PROTEIN-RELATED"/>
    <property type="match status" value="1"/>
</dbReference>
<dbReference type="EMBL" id="JAUYZG010000002">
    <property type="protein sequence ID" value="KAK2913282.1"/>
    <property type="molecule type" value="Genomic_DNA"/>
</dbReference>
<dbReference type="GO" id="GO:0004875">
    <property type="term" value="F:complement receptor activity"/>
    <property type="evidence" value="ECO:0007669"/>
    <property type="project" value="TreeGrafter"/>
</dbReference>
<dbReference type="AlphaFoldDB" id="A0AA88TVA7"/>
<evidence type="ECO:0000256" key="5">
    <source>
        <dbReference type="ARBA" id="ARBA00022989"/>
    </source>
</evidence>
<evidence type="ECO:0000256" key="11">
    <source>
        <dbReference type="ARBA" id="ARBA00025736"/>
    </source>
</evidence>
<evidence type="ECO:0000259" key="15">
    <source>
        <dbReference type="PROSITE" id="PS50262"/>
    </source>
</evidence>
<dbReference type="Proteomes" id="UP001187343">
    <property type="component" value="Unassembled WGS sequence"/>
</dbReference>
<keyword evidence="2" id="KW-1003">Cell membrane</keyword>
<dbReference type="GO" id="GO:0007204">
    <property type="term" value="P:positive regulation of cytosolic calcium ion concentration"/>
    <property type="evidence" value="ECO:0007669"/>
    <property type="project" value="TreeGrafter"/>
</dbReference>
<feature type="domain" description="G-protein coupled receptors family 1 profile" evidence="15">
    <location>
        <begin position="532"/>
        <end position="783"/>
    </location>
</feature>
<dbReference type="SUPFAM" id="SSF81321">
    <property type="entry name" value="Family A G protein-coupled receptor-like"/>
    <property type="match status" value="2"/>
</dbReference>
<evidence type="ECO:0000256" key="12">
    <source>
        <dbReference type="RuleBase" id="RU000688"/>
    </source>
</evidence>
<evidence type="ECO:0000313" key="17">
    <source>
        <dbReference type="Proteomes" id="UP001187343"/>
    </source>
</evidence>
<dbReference type="PROSITE" id="PS00237">
    <property type="entry name" value="G_PROTEIN_RECEP_F1_1"/>
    <property type="match status" value="1"/>
</dbReference>
<keyword evidence="6 12" id="KW-0297">G-protein coupled receptor</keyword>
<dbReference type="PRINTS" id="PR00237">
    <property type="entry name" value="GPCRRHODOPSN"/>
</dbReference>
<feature type="transmembrane region" description="Helical" evidence="14">
    <location>
        <begin position="238"/>
        <end position="259"/>
    </location>
</feature>
<feature type="transmembrane region" description="Helical" evidence="14">
    <location>
        <begin position="288"/>
        <end position="307"/>
    </location>
</feature>
<name>A0AA88TVA7_9TELE</name>
<feature type="compositionally biased region" description="Basic and acidic residues" evidence="13">
    <location>
        <begin position="429"/>
        <end position="446"/>
    </location>
</feature>
<keyword evidence="10 12" id="KW-0807">Transducer</keyword>
<dbReference type="Gene3D" id="1.20.1070.10">
    <property type="entry name" value="Rhodopsin 7-helix transmembrane proteins"/>
    <property type="match status" value="2"/>
</dbReference>
<keyword evidence="17" id="KW-1185">Reference proteome</keyword>
<evidence type="ECO:0000256" key="2">
    <source>
        <dbReference type="ARBA" id="ARBA00022475"/>
    </source>
</evidence>
<feature type="transmembrane region" description="Helical" evidence="14">
    <location>
        <begin position="721"/>
        <end position="748"/>
    </location>
</feature>
<accession>A0AA88TVA7</accession>
<dbReference type="InterPro" id="IPR017452">
    <property type="entry name" value="GPCR_Rhodpsn_7TM"/>
</dbReference>
<keyword evidence="3" id="KW-0597">Phosphoprotein</keyword>
<comment type="subcellular location">
    <subcellularLocation>
        <location evidence="1">Cell membrane</location>
        <topology evidence="1">Multi-pass membrane protein</topology>
    </subcellularLocation>
</comment>
<dbReference type="GO" id="GO:0004974">
    <property type="term" value="F:leukotriene receptor activity"/>
    <property type="evidence" value="ECO:0007669"/>
    <property type="project" value="InterPro"/>
</dbReference>
<dbReference type="InterPro" id="IPR000826">
    <property type="entry name" value="Formyl_rcpt-rel"/>
</dbReference>
<feature type="transmembrane region" description="Helical" evidence="14">
    <location>
        <begin position="688"/>
        <end position="709"/>
    </location>
</feature>
<feature type="transmembrane region" description="Helical" evidence="14">
    <location>
        <begin position="160"/>
        <end position="184"/>
    </location>
</feature>
<proteinExistence type="inferred from homology"/>
<feature type="transmembrane region" description="Helical" evidence="14">
    <location>
        <begin position="196"/>
        <end position="217"/>
    </location>
</feature>
<evidence type="ECO:0000256" key="8">
    <source>
        <dbReference type="ARBA" id="ARBA00023170"/>
    </source>
</evidence>
<organism evidence="16 17">
    <name type="scientific">Cirrhinus molitorella</name>
    <name type="common">mud carp</name>
    <dbReference type="NCBI Taxonomy" id="172907"/>
    <lineage>
        <taxon>Eukaryota</taxon>
        <taxon>Metazoa</taxon>
        <taxon>Chordata</taxon>
        <taxon>Craniata</taxon>
        <taxon>Vertebrata</taxon>
        <taxon>Euteleostomi</taxon>
        <taxon>Actinopterygii</taxon>
        <taxon>Neopterygii</taxon>
        <taxon>Teleostei</taxon>
        <taxon>Ostariophysi</taxon>
        <taxon>Cypriniformes</taxon>
        <taxon>Cyprinidae</taxon>
        <taxon>Labeoninae</taxon>
        <taxon>Labeonini</taxon>
        <taxon>Cirrhinus</taxon>
    </lineage>
</organism>
<dbReference type="SMART" id="SM01381">
    <property type="entry name" value="7TM_GPCR_Srsx"/>
    <property type="match status" value="1"/>
</dbReference>
<dbReference type="PANTHER" id="PTHR24225">
    <property type="entry name" value="CHEMOTACTIC RECEPTOR"/>
    <property type="match status" value="1"/>
</dbReference>
<evidence type="ECO:0000256" key="6">
    <source>
        <dbReference type="ARBA" id="ARBA00023040"/>
    </source>
</evidence>
<feature type="domain" description="G-protein coupled receptors family 1 profile" evidence="15">
    <location>
        <begin position="139"/>
        <end position="391"/>
    </location>
</feature>
<dbReference type="Pfam" id="PF00001">
    <property type="entry name" value="7tm_1"/>
    <property type="match status" value="2"/>
</dbReference>
<gene>
    <name evidence="16" type="ORF">Q8A67_001681</name>
</gene>
<keyword evidence="8 12" id="KW-0675">Receptor</keyword>
<evidence type="ECO:0000256" key="13">
    <source>
        <dbReference type="SAM" id="MobiDB-lite"/>
    </source>
</evidence>
<dbReference type="GO" id="GO:0007200">
    <property type="term" value="P:phospholipase C-activating G protein-coupled receptor signaling pathway"/>
    <property type="evidence" value="ECO:0007669"/>
    <property type="project" value="TreeGrafter"/>
</dbReference>
<reference evidence="16" key="1">
    <citation type="submission" date="2023-08" db="EMBL/GenBank/DDBJ databases">
        <title>Chromosome-level Genome Assembly of mud carp (Cirrhinus molitorella).</title>
        <authorList>
            <person name="Liu H."/>
        </authorList>
    </citation>
    <scope>NUCLEOTIDE SEQUENCE</scope>
    <source>
        <strain evidence="16">Prfri</strain>
        <tissue evidence="16">Muscle</tissue>
    </source>
</reference>
<dbReference type="CDD" id="cd15121">
    <property type="entry name" value="7tmA_LTB4R1"/>
    <property type="match status" value="1"/>
</dbReference>